<feature type="region of interest" description="Disordered" evidence="1">
    <location>
        <begin position="1"/>
        <end position="136"/>
    </location>
</feature>
<dbReference type="EMBL" id="JABEMA010000057">
    <property type="protein sequence ID" value="NNH22646.1"/>
    <property type="molecule type" value="Genomic_DNA"/>
</dbReference>
<accession>A0A849BSY7</accession>
<feature type="compositionally biased region" description="Basic and acidic residues" evidence="1">
    <location>
        <begin position="58"/>
        <end position="85"/>
    </location>
</feature>
<sequence>MSTTPDESSAVGDDVYQPDAGGVDDAAVDPDVRDYDDENSLGTLTQDEALDQGYSPPERPRELGRHGTTLEEQREGESLDQRLAEEVPDPAMEVPDPLAEDPGPVRHDAEMSTGDADDVAEPPAPGTEADLDTDGELLDDQVGDVRAGRLVDPSGGIGPDTEKDEVAQDVGIAGGAAGAEEAAVHVVDEDRA</sequence>
<dbReference type="AlphaFoldDB" id="A0A849BSY7"/>
<evidence type="ECO:0000313" key="4">
    <source>
        <dbReference type="Proteomes" id="UP000555552"/>
    </source>
</evidence>
<feature type="domain" description="DUF5709" evidence="2">
    <location>
        <begin position="141"/>
        <end position="189"/>
    </location>
</feature>
<gene>
    <name evidence="3" type="ORF">HLB09_05960</name>
</gene>
<keyword evidence="4" id="KW-1185">Reference proteome</keyword>
<evidence type="ECO:0000259" key="2">
    <source>
        <dbReference type="Pfam" id="PF18970"/>
    </source>
</evidence>
<dbReference type="Pfam" id="PF18970">
    <property type="entry name" value="DUF5709"/>
    <property type="match status" value="1"/>
</dbReference>
<evidence type="ECO:0000256" key="1">
    <source>
        <dbReference type="SAM" id="MobiDB-lite"/>
    </source>
</evidence>
<protein>
    <recommendedName>
        <fullName evidence="2">DUF5709 domain-containing protein</fullName>
    </recommendedName>
</protein>
<evidence type="ECO:0000313" key="3">
    <source>
        <dbReference type="EMBL" id="NNH22646.1"/>
    </source>
</evidence>
<feature type="region of interest" description="Disordered" evidence="1">
    <location>
        <begin position="144"/>
        <end position="163"/>
    </location>
</feature>
<dbReference type="Proteomes" id="UP000555552">
    <property type="component" value="Unassembled WGS sequence"/>
</dbReference>
<reference evidence="3 4" key="1">
    <citation type="submission" date="2020-05" db="EMBL/GenBank/DDBJ databases">
        <title>MicrobeNet Type strains.</title>
        <authorList>
            <person name="Nicholson A.C."/>
        </authorList>
    </citation>
    <scope>NUCLEOTIDE SEQUENCE [LARGE SCALE GENOMIC DNA]</scope>
    <source>
        <strain evidence="3 4">JCM 14547</strain>
    </source>
</reference>
<organism evidence="3 4">
    <name type="scientific">Pseudokineococcus marinus</name>
    <dbReference type="NCBI Taxonomy" id="351215"/>
    <lineage>
        <taxon>Bacteria</taxon>
        <taxon>Bacillati</taxon>
        <taxon>Actinomycetota</taxon>
        <taxon>Actinomycetes</taxon>
        <taxon>Kineosporiales</taxon>
        <taxon>Kineosporiaceae</taxon>
        <taxon>Pseudokineococcus</taxon>
    </lineage>
</organism>
<comment type="caution">
    <text evidence="3">The sequence shown here is derived from an EMBL/GenBank/DDBJ whole genome shotgun (WGS) entry which is preliminary data.</text>
</comment>
<proteinExistence type="predicted"/>
<dbReference type="InterPro" id="IPR043763">
    <property type="entry name" value="DUF5709"/>
</dbReference>
<dbReference type="RefSeq" id="WP_171202485.1">
    <property type="nucleotide sequence ID" value="NZ_BAAANP010000017.1"/>
</dbReference>
<name>A0A849BSY7_9ACTN</name>